<dbReference type="InterPro" id="IPR036028">
    <property type="entry name" value="SH3-like_dom_sf"/>
</dbReference>
<evidence type="ECO:0000256" key="5">
    <source>
        <dbReference type="SAM" id="MobiDB-lite"/>
    </source>
</evidence>
<feature type="region of interest" description="Disordered" evidence="5">
    <location>
        <begin position="1"/>
        <end position="30"/>
    </location>
</feature>
<feature type="compositionally biased region" description="Low complexity" evidence="5">
    <location>
        <begin position="83"/>
        <end position="94"/>
    </location>
</feature>
<evidence type="ECO:0008006" key="9">
    <source>
        <dbReference type="Google" id="ProtNLM"/>
    </source>
</evidence>
<keyword evidence="2 6" id="KW-0812">Transmembrane</keyword>
<sequence>MIHSRLATRLSARSYASSGPGTWSGLQGTSQWSNNDGQYYGLGSTHGTRYARYDDGQYHPGQYQSNSQSWNQHGPAQVGSNDQQSAWTQHQQTQNYDDGRSNQQDHDLTDPPGKGHKDNDTLFPTNTQTLLPTLETSLSPTATGSHETTDSASITPVPTRESQSSGLTPSAKAGLSISVIVITAAVVGLILYPLWRHHRRVQAALGRNPKMKLESDLDSDSEKPNQVTIVDSLQHLGWELHTKAVTGICAAAAFLKSKGPAAMTFGKRNSDCVYTQSSFLHSFPGDTSNAAELEAGVVGTSDSEGDGSRSVPARPEKRRLPTKFPLLSAESSVTDGLNKRDKVESNSPSPTETGTRPGTATSSRHQSPRIPQTTSQPLLEPLQKPQISHSASTTSSSAWETQHDAHSPVPSQGSPRSPSNPLGHFENNSTGNVLALSPSINKKYVVEQDFHATSPGQLDLRAGDEVGISQVLDNGWVLCIQSDCTAAGLVPRSHLASGPSGKSVRIEDKRRSYIPQKEGGGSARQLGSRFYSFFRLSNSHAAAGESNSE</sequence>
<evidence type="ECO:0000256" key="6">
    <source>
        <dbReference type="SAM" id="Phobius"/>
    </source>
</evidence>
<evidence type="ECO:0000313" key="8">
    <source>
        <dbReference type="Proteomes" id="UP000266188"/>
    </source>
</evidence>
<dbReference type="PANTHER" id="PTHR15549">
    <property type="entry name" value="PAIRED IMMUNOGLOBULIN-LIKE TYPE 2 RECEPTOR"/>
    <property type="match status" value="1"/>
</dbReference>
<evidence type="ECO:0000256" key="3">
    <source>
        <dbReference type="ARBA" id="ARBA00022989"/>
    </source>
</evidence>
<dbReference type="STRING" id="2070753.A0A3A2ZWP8"/>
<dbReference type="Gene3D" id="2.30.30.40">
    <property type="entry name" value="SH3 Domains"/>
    <property type="match status" value="1"/>
</dbReference>
<feature type="transmembrane region" description="Helical" evidence="6">
    <location>
        <begin position="173"/>
        <end position="195"/>
    </location>
</feature>
<proteinExistence type="predicted"/>
<dbReference type="EMBL" id="MVGC01000003">
    <property type="protein sequence ID" value="RJE27466.1"/>
    <property type="molecule type" value="Genomic_DNA"/>
</dbReference>
<comment type="caution">
    <text evidence="7">The sequence shown here is derived from an EMBL/GenBank/DDBJ whole genome shotgun (WGS) entry which is preliminary data.</text>
</comment>
<feature type="compositionally biased region" description="Low complexity" evidence="5">
    <location>
        <begin position="127"/>
        <end position="143"/>
    </location>
</feature>
<gene>
    <name evidence="7" type="ORF">PHISCL_00200</name>
</gene>
<keyword evidence="3 6" id="KW-1133">Transmembrane helix</keyword>
<comment type="subcellular location">
    <subcellularLocation>
        <location evidence="1">Membrane</location>
        <topology evidence="1">Single-pass membrane protein</topology>
    </subcellularLocation>
</comment>
<feature type="compositionally biased region" description="Basic and acidic residues" evidence="5">
    <location>
        <begin position="97"/>
        <end position="120"/>
    </location>
</feature>
<organism evidence="7 8">
    <name type="scientific">Aspergillus sclerotialis</name>
    <dbReference type="NCBI Taxonomy" id="2070753"/>
    <lineage>
        <taxon>Eukaryota</taxon>
        <taxon>Fungi</taxon>
        <taxon>Dikarya</taxon>
        <taxon>Ascomycota</taxon>
        <taxon>Pezizomycotina</taxon>
        <taxon>Eurotiomycetes</taxon>
        <taxon>Eurotiomycetidae</taxon>
        <taxon>Eurotiales</taxon>
        <taxon>Aspergillaceae</taxon>
        <taxon>Aspergillus</taxon>
        <taxon>Aspergillus subgen. Polypaecilum</taxon>
    </lineage>
</organism>
<dbReference type="GO" id="GO:0016020">
    <property type="term" value="C:membrane"/>
    <property type="evidence" value="ECO:0007669"/>
    <property type="project" value="UniProtKB-SubCell"/>
</dbReference>
<feature type="compositionally biased region" description="Polar residues" evidence="5">
    <location>
        <begin position="409"/>
        <end position="430"/>
    </location>
</feature>
<dbReference type="SUPFAM" id="SSF50044">
    <property type="entry name" value="SH3-domain"/>
    <property type="match status" value="1"/>
</dbReference>
<dbReference type="Proteomes" id="UP000266188">
    <property type="component" value="Unassembled WGS sequence"/>
</dbReference>
<evidence type="ECO:0000313" key="7">
    <source>
        <dbReference type="EMBL" id="RJE27466.1"/>
    </source>
</evidence>
<feature type="compositionally biased region" description="Polar residues" evidence="5">
    <location>
        <begin position="144"/>
        <end position="168"/>
    </location>
</feature>
<feature type="compositionally biased region" description="Polar residues" evidence="5">
    <location>
        <begin position="345"/>
        <end position="377"/>
    </location>
</feature>
<keyword evidence="8" id="KW-1185">Reference proteome</keyword>
<evidence type="ECO:0000256" key="1">
    <source>
        <dbReference type="ARBA" id="ARBA00004167"/>
    </source>
</evidence>
<dbReference type="OrthoDB" id="5340910at2759"/>
<dbReference type="PANTHER" id="PTHR15549:SF26">
    <property type="entry name" value="AXIAL BUDDING PATTERN PROTEIN 2-RELATED"/>
    <property type="match status" value="1"/>
</dbReference>
<feature type="compositionally biased region" description="Polar residues" evidence="5">
    <location>
        <begin position="62"/>
        <end position="82"/>
    </location>
</feature>
<evidence type="ECO:0000256" key="2">
    <source>
        <dbReference type="ARBA" id="ARBA00022692"/>
    </source>
</evidence>
<feature type="region of interest" description="Disordered" evidence="5">
    <location>
        <begin position="298"/>
        <end position="430"/>
    </location>
</feature>
<protein>
    <recommendedName>
        <fullName evidence="9">SH3 domain-containing protein</fullName>
    </recommendedName>
</protein>
<dbReference type="InterPro" id="IPR051694">
    <property type="entry name" value="Immunoregulatory_rcpt-like"/>
</dbReference>
<dbReference type="GO" id="GO:0071944">
    <property type="term" value="C:cell periphery"/>
    <property type="evidence" value="ECO:0007669"/>
    <property type="project" value="UniProtKB-ARBA"/>
</dbReference>
<accession>A0A3A2ZWP8</accession>
<evidence type="ECO:0000256" key="4">
    <source>
        <dbReference type="ARBA" id="ARBA00023136"/>
    </source>
</evidence>
<feature type="region of interest" description="Disordered" evidence="5">
    <location>
        <begin position="51"/>
        <end position="170"/>
    </location>
</feature>
<dbReference type="AlphaFoldDB" id="A0A3A2ZWP8"/>
<reference evidence="8" key="1">
    <citation type="submission" date="2017-02" db="EMBL/GenBank/DDBJ databases">
        <authorList>
            <person name="Tafer H."/>
            <person name="Lopandic K."/>
        </authorList>
    </citation>
    <scope>NUCLEOTIDE SEQUENCE [LARGE SCALE GENOMIC DNA]</scope>
    <source>
        <strain evidence="8">CBS 366.77</strain>
    </source>
</reference>
<feature type="compositionally biased region" description="Polar residues" evidence="5">
    <location>
        <begin position="14"/>
        <end position="30"/>
    </location>
</feature>
<feature type="compositionally biased region" description="Low complexity" evidence="5">
    <location>
        <begin position="388"/>
        <end position="398"/>
    </location>
</feature>
<name>A0A3A2ZWP8_9EURO</name>
<keyword evidence="4 6" id="KW-0472">Membrane</keyword>